<dbReference type="VEuPathDB" id="FungiDB:GGTG_03946"/>
<dbReference type="GeneID" id="20344404"/>
<keyword evidence="3" id="KW-1185">Reference proteome</keyword>
<dbReference type="EMBL" id="GL385396">
    <property type="protein sequence ID" value="EJT78852.1"/>
    <property type="molecule type" value="Genomic_DNA"/>
</dbReference>
<dbReference type="RefSeq" id="XP_009219997.1">
    <property type="nucleotide sequence ID" value="XM_009221733.1"/>
</dbReference>
<name>J3NRP6_GAET3</name>
<gene>
    <name evidence="2" type="primary">20344404</name>
    <name evidence="1" type="ORF">GGTG_03946</name>
</gene>
<reference evidence="3" key="1">
    <citation type="submission" date="2010-07" db="EMBL/GenBank/DDBJ databases">
        <title>The genome sequence of Gaeumannomyces graminis var. tritici strain R3-111a-1.</title>
        <authorList>
            <consortium name="The Broad Institute Genome Sequencing Platform"/>
            <person name="Ma L.-J."/>
            <person name="Dead R."/>
            <person name="Young S."/>
            <person name="Zeng Q."/>
            <person name="Koehrsen M."/>
            <person name="Alvarado L."/>
            <person name="Berlin A."/>
            <person name="Chapman S.B."/>
            <person name="Chen Z."/>
            <person name="Freedman E."/>
            <person name="Gellesch M."/>
            <person name="Goldberg J."/>
            <person name="Griggs A."/>
            <person name="Gujja S."/>
            <person name="Heilman E.R."/>
            <person name="Heiman D."/>
            <person name="Hepburn T."/>
            <person name="Howarth C."/>
            <person name="Jen D."/>
            <person name="Larson L."/>
            <person name="Mehta T."/>
            <person name="Neiman D."/>
            <person name="Pearson M."/>
            <person name="Roberts A."/>
            <person name="Saif S."/>
            <person name="Shea T."/>
            <person name="Shenoy N."/>
            <person name="Sisk P."/>
            <person name="Stolte C."/>
            <person name="Sykes S."/>
            <person name="Walk T."/>
            <person name="White J."/>
            <person name="Yandava C."/>
            <person name="Haas B."/>
            <person name="Nusbaum C."/>
            <person name="Birren B."/>
        </authorList>
    </citation>
    <scope>NUCLEOTIDE SEQUENCE [LARGE SCALE GENOMIC DNA]</scope>
    <source>
        <strain evidence="3">R3-111a-1</strain>
    </source>
</reference>
<dbReference type="Proteomes" id="UP000006039">
    <property type="component" value="Unassembled WGS sequence"/>
</dbReference>
<reference evidence="2" key="5">
    <citation type="submission" date="2018-04" db="UniProtKB">
        <authorList>
            <consortium name="EnsemblFungi"/>
        </authorList>
    </citation>
    <scope>IDENTIFICATION</scope>
    <source>
        <strain evidence="2">R3-111a-1</strain>
    </source>
</reference>
<reference evidence="1" key="3">
    <citation type="submission" date="2010-09" db="EMBL/GenBank/DDBJ databases">
        <title>Annotation of Gaeumannomyces graminis var. tritici R3-111a-1.</title>
        <authorList>
            <consortium name="The Broad Institute Genome Sequencing Platform"/>
            <person name="Ma L.-J."/>
            <person name="Dead R."/>
            <person name="Young S.K."/>
            <person name="Zeng Q."/>
            <person name="Gargeya S."/>
            <person name="Fitzgerald M."/>
            <person name="Haas B."/>
            <person name="Abouelleil A."/>
            <person name="Alvarado L."/>
            <person name="Arachchi H.M."/>
            <person name="Berlin A."/>
            <person name="Brown A."/>
            <person name="Chapman S.B."/>
            <person name="Chen Z."/>
            <person name="Dunbar C."/>
            <person name="Freedman E."/>
            <person name="Gearin G."/>
            <person name="Gellesch M."/>
            <person name="Goldberg J."/>
            <person name="Griggs A."/>
            <person name="Gujja S."/>
            <person name="Heiman D."/>
            <person name="Howarth C."/>
            <person name="Larson L."/>
            <person name="Lui A."/>
            <person name="MacDonald P.J.P."/>
            <person name="Mehta T."/>
            <person name="Montmayeur A."/>
            <person name="Murphy C."/>
            <person name="Neiman D."/>
            <person name="Pearson M."/>
            <person name="Priest M."/>
            <person name="Roberts A."/>
            <person name="Saif S."/>
            <person name="Shea T."/>
            <person name="Shenoy N."/>
            <person name="Sisk P."/>
            <person name="Stolte C."/>
            <person name="Sykes S."/>
            <person name="Yandava C."/>
            <person name="Wortman J."/>
            <person name="Nusbaum C."/>
            <person name="Birren B."/>
        </authorList>
    </citation>
    <scope>NUCLEOTIDE SEQUENCE</scope>
    <source>
        <strain evidence="1">R3-111a-1</strain>
    </source>
</reference>
<evidence type="ECO:0000313" key="3">
    <source>
        <dbReference type="Proteomes" id="UP000006039"/>
    </source>
</evidence>
<sequence length="83" mass="8998">MAFIGPCMSCFGGVQLGMPKIGVAHSLFRLFSPRTRLHILSFFLIIRRVCNSISLCIENTEPALGGGYDGAAGYGNAVFLTWK</sequence>
<dbReference type="EnsemblFungi" id="EJT78852">
    <property type="protein sequence ID" value="EJT78852"/>
    <property type="gene ID" value="GGTG_03946"/>
</dbReference>
<reference evidence="2" key="4">
    <citation type="journal article" date="2015" name="G3 (Bethesda)">
        <title>Genome sequences of three phytopathogenic species of the Magnaporthaceae family of fungi.</title>
        <authorList>
            <person name="Okagaki L.H."/>
            <person name="Nunes C.C."/>
            <person name="Sailsbery J."/>
            <person name="Clay B."/>
            <person name="Brown D."/>
            <person name="John T."/>
            <person name="Oh Y."/>
            <person name="Young N."/>
            <person name="Fitzgerald M."/>
            <person name="Haas B.J."/>
            <person name="Zeng Q."/>
            <person name="Young S."/>
            <person name="Adiconis X."/>
            <person name="Fan L."/>
            <person name="Levin J.Z."/>
            <person name="Mitchell T.K."/>
            <person name="Okubara P.A."/>
            <person name="Farman M.L."/>
            <person name="Kohn L.M."/>
            <person name="Birren B."/>
            <person name="Ma L.-J."/>
            <person name="Dean R.A."/>
        </authorList>
    </citation>
    <scope>NUCLEOTIDE SEQUENCE</scope>
    <source>
        <strain evidence="2">R3-111a-1</strain>
    </source>
</reference>
<accession>J3NRP6</accession>
<evidence type="ECO:0000313" key="2">
    <source>
        <dbReference type="EnsemblFungi" id="EJT78852"/>
    </source>
</evidence>
<organism evidence="1">
    <name type="scientific">Gaeumannomyces tritici (strain R3-111a-1)</name>
    <name type="common">Wheat and barley take-all root rot fungus</name>
    <name type="synonym">Gaeumannomyces graminis var. tritici</name>
    <dbReference type="NCBI Taxonomy" id="644352"/>
    <lineage>
        <taxon>Eukaryota</taxon>
        <taxon>Fungi</taxon>
        <taxon>Dikarya</taxon>
        <taxon>Ascomycota</taxon>
        <taxon>Pezizomycotina</taxon>
        <taxon>Sordariomycetes</taxon>
        <taxon>Sordariomycetidae</taxon>
        <taxon>Magnaporthales</taxon>
        <taxon>Magnaporthaceae</taxon>
        <taxon>Gaeumannomyces</taxon>
    </lineage>
</organism>
<dbReference type="AlphaFoldDB" id="J3NRP6"/>
<reference evidence="1" key="2">
    <citation type="submission" date="2010-07" db="EMBL/GenBank/DDBJ databases">
        <authorList>
            <consortium name="The Broad Institute Genome Sequencing Platform"/>
            <consortium name="Broad Institute Genome Sequencing Center for Infectious Disease"/>
            <person name="Ma L.-J."/>
            <person name="Dead R."/>
            <person name="Young S."/>
            <person name="Zeng Q."/>
            <person name="Koehrsen M."/>
            <person name="Alvarado L."/>
            <person name="Berlin A."/>
            <person name="Chapman S.B."/>
            <person name="Chen Z."/>
            <person name="Freedman E."/>
            <person name="Gellesch M."/>
            <person name="Goldberg J."/>
            <person name="Griggs A."/>
            <person name="Gujja S."/>
            <person name="Heilman E.R."/>
            <person name="Heiman D."/>
            <person name="Hepburn T."/>
            <person name="Howarth C."/>
            <person name="Jen D."/>
            <person name="Larson L."/>
            <person name="Mehta T."/>
            <person name="Neiman D."/>
            <person name="Pearson M."/>
            <person name="Roberts A."/>
            <person name="Saif S."/>
            <person name="Shea T."/>
            <person name="Shenoy N."/>
            <person name="Sisk P."/>
            <person name="Stolte C."/>
            <person name="Sykes S."/>
            <person name="Walk T."/>
            <person name="White J."/>
            <person name="Yandava C."/>
            <person name="Haas B."/>
            <person name="Nusbaum C."/>
            <person name="Birren B."/>
        </authorList>
    </citation>
    <scope>NUCLEOTIDE SEQUENCE</scope>
    <source>
        <strain evidence="1">R3-111a-1</strain>
    </source>
</reference>
<protein>
    <submittedName>
        <fullName evidence="1 2">Uncharacterized protein</fullName>
    </submittedName>
</protein>
<proteinExistence type="predicted"/>
<evidence type="ECO:0000313" key="1">
    <source>
        <dbReference type="EMBL" id="EJT78852.1"/>
    </source>
</evidence>
<dbReference type="HOGENOM" id="CLU_2542700_0_0_1"/>